<dbReference type="InterPro" id="IPR029060">
    <property type="entry name" value="PIN-like_dom_sf"/>
</dbReference>
<dbReference type="AlphaFoldDB" id="A0A315ER46"/>
<keyword evidence="3" id="KW-1185">Reference proteome</keyword>
<dbReference type="InterPro" id="IPR002850">
    <property type="entry name" value="PIN_toxin-like"/>
</dbReference>
<evidence type="ECO:0000313" key="3">
    <source>
        <dbReference type="Proteomes" id="UP000251341"/>
    </source>
</evidence>
<gene>
    <name evidence="2" type="ORF">B9Z44_06365</name>
</gene>
<feature type="domain" description="PIN" evidence="1">
    <location>
        <begin position="12"/>
        <end position="123"/>
    </location>
</feature>
<dbReference type="NCBIfam" id="TIGR00305">
    <property type="entry name" value="putative toxin-antitoxin system toxin component, PIN family"/>
    <property type="match status" value="1"/>
</dbReference>
<dbReference type="PANTHER" id="PTHR34610">
    <property type="entry name" value="SSL7007 PROTEIN"/>
    <property type="match status" value="1"/>
</dbReference>
<dbReference type="InterPro" id="IPR002716">
    <property type="entry name" value="PIN_dom"/>
</dbReference>
<reference evidence="2 3" key="1">
    <citation type="submission" date="2017-04" db="EMBL/GenBank/DDBJ databases">
        <title>Unexpected and diverse lifestyles within the genus Limnohabitans.</title>
        <authorList>
            <person name="Kasalicky V."/>
            <person name="Mehrshad M."/>
            <person name="Andrei S.-A."/>
            <person name="Salcher M."/>
            <person name="Kratochvilova H."/>
            <person name="Simek K."/>
            <person name="Ghai R."/>
        </authorList>
    </citation>
    <scope>NUCLEOTIDE SEQUENCE [LARGE SCALE GENOMIC DNA]</scope>
    <source>
        <strain evidence="2 3">MWH-C5</strain>
    </source>
</reference>
<proteinExistence type="predicted"/>
<dbReference type="PANTHER" id="PTHR34610:SF3">
    <property type="entry name" value="SSL7007 PROTEIN"/>
    <property type="match status" value="1"/>
</dbReference>
<sequence length="149" mass="16363">MVSGAVDVAPARVVLDTNIVLDLWLYQDAATPVLLAALTNKTVQWLATQVMRDELERVLAYTHIVKRLAFSQLTAEDILAKFDAHARLAPIAPKALFVCKDGDDQKFIDLAAQHTTQLISKDKAVLTMRNRMARLGVAVGKIFPATLPV</sequence>
<comment type="caution">
    <text evidence="2">The sequence shown here is derived from an EMBL/GenBank/DDBJ whole genome shotgun (WGS) entry which is preliminary data.</text>
</comment>
<dbReference type="SUPFAM" id="SSF88723">
    <property type="entry name" value="PIN domain-like"/>
    <property type="match status" value="1"/>
</dbReference>
<evidence type="ECO:0000313" key="2">
    <source>
        <dbReference type="EMBL" id="PUE59225.1"/>
    </source>
</evidence>
<evidence type="ECO:0000259" key="1">
    <source>
        <dbReference type="Pfam" id="PF13470"/>
    </source>
</evidence>
<protein>
    <submittedName>
        <fullName evidence="2">Putative toxin-antitoxin system toxin component, PIN family</fullName>
    </submittedName>
</protein>
<accession>A0A315ER46</accession>
<name>A0A315ER46_9BURK</name>
<organism evidence="2 3">
    <name type="scientific">Limnohabitans curvus</name>
    <dbReference type="NCBI Taxonomy" id="323423"/>
    <lineage>
        <taxon>Bacteria</taxon>
        <taxon>Pseudomonadati</taxon>
        <taxon>Pseudomonadota</taxon>
        <taxon>Betaproteobacteria</taxon>
        <taxon>Burkholderiales</taxon>
        <taxon>Comamonadaceae</taxon>
        <taxon>Limnohabitans</taxon>
    </lineage>
</organism>
<dbReference type="Proteomes" id="UP000251341">
    <property type="component" value="Unassembled WGS sequence"/>
</dbReference>
<dbReference type="Pfam" id="PF13470">
    <property type="entry name" value="PIN_3"/>
    <property type="match status" value="1"/>
</dbReference>
<dbReference type="EMBL" id="NESP01000001">
    <property type="protein sequence ID" value="PUE59225.1"/>
    <property type="molecule type" value="Genomic_DNA"/>
</dbReference>